<feature type="compositionally biased region" description="Low complexity" evidence="1">
    <location>
        <begin position="120"/>
        <end position="135"/>
    </location>
</feature>
<dbReference type="EMBL" id="JALKFT010000003">
    <property type="protein sequence ID" value="MCK9874997.1"/>
    <property type="molecule type" value="Genomic_DNA"/>
</dbReference>
<accession>A0ABT0JTW1</accession>
<reference evidence="2 3" key="1">
    <citation type="submission" date="2022-04" db="EMBL/GenBank/DDBJ databases">
        <title>Genome diversity in the genus Frankia.</title>
        <authorList>
            <person name="Carlos-Shanley C."/>
            <person name="Hahn D."/>
        </authorList>
    </citation>
    <scope>NUCLEOTIDE SEQUENCE [LARGE SCALE GENOMIC DNA]</scope>
    <source>
        <strain evidence="2 3">Ag45/Mut15</strain>
    </source>
</reference>
<keyword evidence="3" id="KW-1185">Reference proteome</keyword>
<evidence type="ECO:0000256" key="1">
    <source>
        <dbReference type="SAM" id="MobiDB-lite"/>
    </source>
</evidence>
<feature type="region of interest" description="Disordered" evidence="1">
    <location>
        <begin position="114"/>
        <end position="135"/>
    </location>
</feature>
<evidence type="ECO:0000313" key="2">
    <source>
        <dbReference type="EMBL" id="MCK9874997.1"/>
    </source>
</evidence>
<gene>
    <name evidence="2" type="ORF">MXD59_04230</name>
</gene>
<dbReference type="RefSeq" id="WP_248810954.1">
    <property type="nucleotide sequence ID" value="NZ_JALKFT010000003.1"/>
</dbReference>
<comment type="caution">
    <text evidence="2">The sequence shown here is derived from an EMBL/GenBank/DDBJ whole genome shotgun (WGS) entry which is preliminary data.</text>
</comment>
<dbReference type="Proteomes" id="UP001201873">
    <property type="component" value="Unassembled WGS sequence"/>
</dbReference>
<name>A0ABT0JTW1_9ACTN</name>
<sequence length="206" mass="21798">MSRSALASRRQIRAFREGHYVLLVAEGDLPTPGFNVDITPSPLKISPPEFELRRYARPGIFPQIVTPYRYAEAVRFPEDQNTITVIHADGADHVEIEPCGPELAGYAAAVRATSGREDPASSNSGGATSDSGTSTTALAAADEAVGLSPTLSFDDAFAKALANLPSAGKPPHPDALSRVEVKEISGLFGGFAGFHHLLVRVSRTTS</sequence>
<evidence type="ECO:0000313" key="3">
    <source>
        <dbReference type="Proteomes" id="UP001201873"/>
    </source>
</evidence>
<organism evidence="2 3">
    <name type="scientific">Frankia umida</name>
    <dbReference type="NCBI Taxonomy" id="573489"/>
    <lineage>
        <taxon>Bacteria</taxon>
        <taxon>Bacillati</taxon>
        <taxon>Actinomycetota</taxon>
        <taxon>Actinomycetes</taxon>
        <taxon>Frankiales</taxon>
        <taxon>Frankiaceae</taxon>
        <taxon>Frankia</taxon>
    </lineage>
</organism>
<proteinExistence type="predicted"/>
<protein>
    <submittedName>
        <fullName evidence="2">Uncharacterized protein</fullName>
    </submittedName>
</protein>